<sequence length="384" mass="42442">MRRLPFIPARDPRHRSAALALCRALLRSASRIPLPTDVRAATPGVVGQLVKRRFVGNRAYTSLRLVYAAMAAGYDFLTLFAKAQTPGSPEHAQVVHHIRTRLSSAAAARAAHPPPRKPPARSFAEPLITNTAPPGRPPAYTSSVLPRPRSALPADRPRRVPSLCTTANDQPFLRIKKPQPRALSRMVGRKDRVFQRKIYRIVDIDEELVPGAALEDEWDRLVADQMRREAAGPGGEGGGPKTTFSWSVQLARLWWEWRVEKTWQDWTARGTALNELVERERALAEQEMAGSAKPEGRDPAQDQRRRATPPRGHVRPNVAEHSAPPLPLLSAINTRLGRDALDEEGEDPFLSPSWTALVEAEQPRLMKWLARGAAGRNGGAAASK</sequence>
<evidence type="ECO:0000313" key="2">
    <source>
        <dbReference type="EMBL" id="PNY25711.1"/>
    </source>
</evidence>
<dbReference type="OrthoDB" id="3925971at2759"/>
<dbReference type="Proteomes" id="UP000236621">
    <property type="component" value="Unassembled WGS sequence"/>
</dbReference>
<protein>
    <recommendedName>
        <fullName evidence="4">Ubiquitin-conjugating enzyme</fullName>
    </recommendedName>
</protein>
<evidence type="ECO:0000256" key="1">
    <source>
        <dbReference type="SAM" id="MobiDB-lite"/>
    </source>
</evidence>
<comment type="caution">
    <text evidence="2">The sequence shown here is derived from an EMBL/GenBank/DDBJ whole genome shotgun (WGS) entry which is preliminary data.</text>
</comment>
<feature type="compositionally biased region" description="Basic and acidic residues" evidence="1">
    <location>
        <begin position="294"/>
        <end position="305"/>
    </location>
</feature>
<proteinExistence type="predicted"/>
<gene>
    <name evidence="2" type="ORF">TCAP_04350</name>
</gene>
<evidence type="ECO:0000313" key="3">
    <source>
        <dbReference type="Proteomes" id="UP000236621"/>
    </source>
</evidence>
<feature type="region of interest" description="Disordered" evidence="1">
    <location>
        <begin position="284"/>
        <end position="326"/>
    </location>
</feature>
<dbReference type="AlphaFoldDB" id="A0A2K3QDX6"/>
<dbReference type="EMBL" id="NRSZ01000684">
    <property type="protein sequence ID" value="PNY25711.1"/>
    <property type="molecule type" value="Genomic_DNA"/>
</dbReference>
<dbReference type="STRING" id="45235.A0A2K3QDX6"/>
<accession>A0A2K3QDX6</accession>
<evidence type="ECO:0008006" key="4">
    <source>
        <dbReference type="Google" id="ProtNLM"/>
    </source>
</evidence>
<feature type="region of interest" description="Disordered" evidence="1">
    <location>
        <begin position="128"/>
        <end position="163"/>
    </location>
</feature>
<keyword evidence="3" id="KW-1185">Reference proteome</keyword>
<organism evidence="2 3">
    <name type="scientific">Tolypocladium capitatum</name>
    <dbReference type="NCBI Taxonomy" id="45235"/>
    <lineage>
        <taxon>Eukaryota</taxon>
        <taxon>Fungi</taxon>
        <taxon>Dikarya</taxon>
        <taxon>Ascomycota</taxon>
        <taxon>Pezizomycotina</taxon>
        <taxon>Sordariomycetes</taxon>
        <taxon>Hypocreomycetidae</taxon>
        <taxon>Hypocreales</taxon>
        <taxon>Ophiocordycipitaceae</taxon>
        <taxon>Tolypocladium</taxon>
    </lineage>
</organism>
<reference evidence="2 3" key="1">
    <citation type="submission" date="2017-08" db="EMBL/GenBank/DDBJ databases">
        <title>Harnessing the power of phylogenomics to disentangle the directionality and signatures of interkingdom host jumping in the parasitic fungal genus Tolypocladium.</title>
        <authorList>
            <person name="Quandt C.A."/>
            <person name="Patterson W."/>
            <person name="Spatafora J.W."/>
        </authorList>
    </citation>
    <scope>NUCLEOTIDE SEQUENCE [LARGE SCALE GENOMIC DNA]</scope>
    <source>
        <strain evidence="2 3">CBS 113982</strain>
    </source>
</reference>
<name>A0A2K3QDX6_9HYPO</name>